<dbReference type="Proteomes" id="UP000243006">
    <property type="component" value="Unassembled WGS sequence"/>
</dbReference>
<dbReference type="InterPro" id="IPR004154">
    <property type="entry name" value="Anticodon-bd"/>
</dbReference>
<evidence type="ECO:0000259" key="2">
    <source>
        <dbReference type="Pfam" id="PF03129"/>
    </source>
</evidence>
<dbReference type="Gene3D" id="3.40.50.800">
    <property type="entry name" value="Anticodon-binding domain"/>
    <property type="match status" value="1"/>
</dbReference>
<dbReference type="Pfam" id="PF03129">
    <property type="entry name" value="HGTP_anticodon"/>
    <property type="match status" value="1"/>
</dbReference>
<sequence length="66" mass="7764">MKKKIRNAQLGKWNFILVVGAKEKENSSVNIRTRDNAVLGEYSLEKLIEKFNFLKENYVLKSEENF</sequence>
<evidence type="ECO:0000313" key="3">
    <source>
        <dbReference type="EMBL" id="OUC45056.1"/>
    </source>
</evidence>
<evidence type="ECO:0000313" key="4">
    <source>
        <dbReference type="Proteomes" id="UP000243006"/>
    </source>
</evidence>
<reference evidence="3 4" key="1">
    <citation type="submission" date="2015-04" db="EMBL/GenBank/DDBJ databases">
        <title>Draft genome of the roundworm Trichinella nativa.</title>
        <authorList>
            <person name="Mitreva M."/>
        </authorList>
    </citation>
    <scope>NUCLEOTIDE SEQUENCE [LARGE SCALE GENOMIC DNA]</scope>
    <source>
        <strain evidence="3 4">ISS45</strain>
    </source>
</reference>
<gene>
    <name evidence="3" type="ORF">D917_08669</name>
</gene>
<keyword evidence="1" id="KW-0648">Protein biosynthesis</keyword>
<evidence type="ECO:0000256" key="1">
    <source>
        <dbReference type="ARBA" id="ARBA00022917"/>
    </source>
</evidence>
<dbReference type="EMBL" id="LVZM01010884">
    <property type="protein sequence ID" value="OUC45056.1"/>
    <property type="molecule type" value="Genomic_DNA"/>
</dbReference>
<dbReference type="SUPFAM" id="SSF52954">
    <property type="entry name" value="Class II aaRS ABD-related"/>
    <property type="match status" value="1"/>
</dbReference>
<name>A0A1Y3EMH2_9BILA</name>
<organism evidence="3 4">
    <name type="scientific">Trichinella nativa</name>
    <dbReference type="NCBI Taxonomy" id="6335"/>
    <lineage>
        <taxon>Eukaryota</taxon>
        <taxon>Metazoa</taxon>
        <taxon>Ecdysozoa</taxon>
        <taxon>Nematoda</taxon>
        <taxon>Enoplea</taxon>
        <taxon>Dorylaimia</taxon>
        <taxon>Trichinellida</taxon>
        <taxon>Trichinellidae</taxon>
        <taxon>Trichinella</taxon>
    </lineage>
</organism>
<dbReference type="GO" id="GO:0004829">
    <property type="term" value="F:threonine-tRNA ligase activity"/>
    <property type="evidence" value="ECO:0007669"/>
    <property type="project" value="TreeGrafter"/>
</dbReference>
<proteinExistence type="predicted"/>
<dbReference type="InterPro" id="IPR036621">
    <property type="entry name" value="Anticodon-bd_dom_sf"/>
</dbReference>
<feature type="domain" description="Anticodon-binding" evidence="2">
    <location>
        <begin position="1"/>
        <end position="51"/>
    </location>
</feature>
<dbReference type="AlphaFoldDB" id="A0A1Y3EMH2"/>
<dbReference type="PANTHER" id="PTHR11451">
    <property type="entry name" value="THREONINE-TRNA LIGASE"/>
    <property type="match status" value="1"/>
</dbReference>
<comment type="caution">
    <text evidence="3">The sequence shown here is derived from an EMBL/GenBank/DDBJ whole genome shotgun (WGS) entry which is preliminary data.</text>
</comment>
<dbReference type="GO" id="GO:0006435">
    <property type="term" value="P:threonyl-tRNA aminoacylation"/>
    <property type="evidence" value="ECO:0007669"/>
    <property type="project" value="TreeGrafter"/>
</dbReference>
<accession>A0A1Y3EMH2</accession>
<dbReference type="PANTHER" id="PTHR11451:SF46">
    <property type="entry name" value="THREONINE--TRNA LIGASE"/>
    <property type="match status" value="1"/>
</dbReference>
<protein>
    <recommendedName>
        <fullName evidence="2">Anticodon-binding domain-containing protein</fullName>
    </recommendedName>
</protein>
<dbReference type="GO" id="GO:0005739">
    <property type="term" value="C:mitochondrion"/>
    <property type="evidence" value="ECO:0007669"/>
    <property type="project" value="TreeGrafter"/>
</dbReference>